<feature type="region of interest" description="Disordered" evidence="2">
    <location>
        <begin position="2829"/>
        <end position="2862"/>
    </location>
</feature>
<dbReference type="InterPro" id="IPR015425">
    <property type="entry name" value="FH2_Formin"/>
</dbReference>
<dbReference type="OMA" id="KMERECK"/>
<feature type="compositionally biased region" description="Polar residues" evidence="2">
    <location>
        <begin position="1886"/>
        <end position="1897"/>
    </location>
</feature>
<feature type="region of interest" description="Disordered" evidence="2">
    <location>
        <begin position="184"/>
        <end position="203"/>
    </location>
</feature>
<feature type="compositionally biased region" description="Basic and acidic residues" evidence="2">
    <location>
        <begin position="873"/>
        <end position="883"/>
    </location>
</feature>
<feature type="region of interest" description="Disordered" evidence="2">
    <location>
        <begin position="401"/>
        <end position="436"/>
    </location>
</feature>
<feature type="compositionally biased region" description="Polar residues" evidence="2">
    <location>
        <begin position="1227"/>
        <end position="1238"/>
    </location>
</feature>
<feature type="compositionally biased region" description="Gly residues" evidence="2">
    <location>
        <begin position="740"/>
        <end position="750"/>
    </location>
</feature>
<feature type="compositionally biased region" description="Basic and acidic residues" evidence="2">
    <location>
        <begin position="970"/>
        <end position="984"/>
    </location>
</feature>
<feature type="region of interest" description="Disordered" evidence="2">
    <location>
        <begin position="2088"/>
        <end position="2110"/>
    </location>
</feature>
<dbReference type="PANTHER" id="PTHR45920:SF4">
    <property type="entry name" value="FORMIN HOMOLOGY 2 DOMAIN CONTAINING, ISOFORM I"/>
    <property type="match status" value="1"/>
</dbReference>
<feature type="region of interest" description="Disordered" evidence="2">
    <location>
        <begin position="105"/>
        <end position="131"/>
    </location>
</feature>
<feature type="compositionally biased region" description="Gly residues" evidence="2">
    <location>
        <begin position="577"/>
        <end position="587"/>
    </location>
</feature>
<feature type="region of interest" description="Disordered" evidence="2">
    <location>
        <begin position="1313"/>
        <end position="1339"/>
    </location>
</feature>
<feature type="compositionally biased region" description="Low complexity" evidence="2">
    <location>
        <begin position="402"/>
        <end position="417"/>
    </location>
</feature>
<name>A0A9W3AZJ3_BIOGL</name>
<feature type="compositionally biased region" description="Polar residues" evidence="2">
    <location>
        <begin position="2848"/>
        <end position="2859"/>
    </location>
</feature>
<keyword evidence="1" id="KW-0009">Actin-binding</keyword>
<feature type="compositionally biased region" description="Basic and acidic residues" evidence="2">
    <location>
        <begin position="671"/>
        <end position="685"/>
    </location>
</feature>
<dbReference type="PROSITE" id="PS51444">
    <property type="entry name" value="FH2"/>
    <property type="match status" value="1"/>
</dbReference>
<dbReference type="SMART" id="SM00498">
    <property type="entry name" value="FH2"/>
    <property type="match status" value="1"/>
</dbReference>
<dbReference type="GeneID" id="106072235"/>
<feature type="region of interest" description="Disordered" evidence="2">
    <location>
        <begin position="449"/>
        <end position="476"/>
    </location>
</feature>
<dbReference type="InterPro" id="IPR042201">
    <property type="entry name" value="FH2_Formin_sf"/>
</dbReference>
<dbReference type="Pfam" id="PF02181">
    <property type="entry name" value="FH2"/>
    <property type="match status" value="1"/>
</dbReference>
<feature type="region of interest" description="Disordered" evidence="2">
    <location>
        <begin position="2325"/>
        <end position="2415"/>
    </location>
</feature>
<feature type="compositionally biased region" description="Basic and acidic residues" evidence="2">
    <location>
        <begin position="1011"/>
        <end position="1055"/>
    </location>
</feature>
<dbReference type="Pfam" id="PF24959">
    <property type="entry name" value="FH3_FHOD1-3"/>
    <property type="match status" value="1"/>
</dbReference>
<feature type="compositionally biased region" description="Acidic residues" evidence="2">
    <location>
        <begin position="110"/>
        <end position="131"/>
    </location>
</feature>
<feature type="compositionally biased region" description="Basic and acidic residues" evidence="2">
    <location>
        <begin position="2291"/>
        <end position="2303"/>
    </location>
</feature>
<keyword evidence="5" id="KW-1185">Reference proteome</keyword>
<dbReference type="GO" id="GO:0030866">
    <property type="term" value="P:cortical actin cytoskeleton organization"/>
    <property type="evidence" value="ECO:0007669"/>
    <property type="project" value="TreeGrafter"/>
</dbReference>
<evidence type="ECO:0000313" key="5">
    <source>
        <dbReference type="Proteomes" id="UP001165740"/>
    </source>
</evidence>
<dbReference type="InterPro" id="IPR014768">
    <property type="entry name" value="GBD/FH3_dom"/>
</dbReference>
<feature type="region of interest" description="Disordered" evidence="2">
    <location>
        <begin position="1674"/>
        <end position="1897"/>
    </location>
</feature>
<evidence type="ECO:0000313" key="6">
    <source>
        <dbReference type="RefSeq" id="XP_055892644.1"/>
    </source>
</evidence>
<feature type="compositionally biased region" description="Polar residues" evidence="2">
    <location>
        <begin position="1318"/>
        <end position="1329"/>
    </location>
</feature>
<feature type="compositionally biased region" description="Polar residues" evidence="2">
    <location>
        <begin position="2003"/>
        <end position="2029"/>
    </location>
</feature>
<evidence type="ECO:0000259" key="4">
    <source>
        <dbReference type="PROSITE" id="PS51444"/>
    </source>
</evidence>
<feature type="compositionally biased region" description="Basic and acidic residues" evidence="2">
    <location>
        <begin position="1808"/>
        <end position="1818"/>
    </location>
</feature>
<dbReference type="SUPFAM" id="SSF48371">
    <property type="entry name" value="ARM repeat"/>
    <property type="match status" value="1"/>
</dbReference>
<feature type="compositionally biased region" description="Polar residues" evidence="2">
    <location>
        <begin position="1718"/>
        <end position="1732"/>
    </location>
</feature>
<dbReference type="OrthoDB" id="9806920at2759"/>
<dbReference type="Proteomes" id="UP001165740">
    <property type="component" value="Chromosome 7"/>
</dbReference>
<feature type="domain" description="FH2" evidence="4">
    <location>
        <begin position="2407"/>
        <end position="2799"/>
    </location>
</feature>
<dbReference type="Gene3D" id="1.25.10.10">
    <property type="entry name" value="Leucine-rich Repeat Variant"/>
    <property type="match status" value="1"/>
</dbReference>
<organism evidence="5 6">
    <name type="scientific">Biomphalaria glabrata</name>
    <name type="common">Bloodfluke planorb</name>
    <name type="synonym">Freshwater snail</name>
    <dbReference type="NCBI Taxonomy" id="6526"/>
    <lineage>
        <taxon>Eukaryota</taxon>
        <taxon>Metazoa</taxon>
        <taxon>Spiralia</taxon>
        <taxon>Lophotrochozoa</taxon>
        <taxon>Mollusca</taxon>
        <taxon>Gastropoda</taxon>
        <taxon>Heterobranchia</taxon>
        <taxon>Euthyneura</taxon>
        <taxon>Panpulmonata</taxon>
        <taxon>Hygrophila</taxon>
        <taxon>Lymnaeoidea</taxon>
        <taxon>Planorbidae</taxon>
        <taxon>Biomphalaria</taxon>
    </lineage>
</organism>
<gene>
    <name evidence="6" type="primary">LOC106072235</name>
</gene>
<feature type="region of interest" description="Disordered" evidence="2">
    <location>
        <begin position="2875"/>
        <end position="2906"/>
    </location>
</feature>
<dbReference type="GO" id="GO:0051015">
    <property type="term" value="F:actin filament binding"/>
    <property type="evidence" value="ECO:0007669"/>
    <property type="project" value="TreeGrafter"/>
</dbReference>
<feature type="compositionally biased region" description="Polar residues" evidence="2">
    <location>
        <begin position="1781"/>
        <end position="1790"/>
    </location>
</feature>
<accession>A0A9W3AZJ3</accession>
<feature type="compositionally biased region" description="Basic and acidic residues" evidence="2">
    <location>
        <begin position="847"/>
        <end position="862"/>
    </location>
</feature>
<dbReference type="InterPro" id="IPR056771">
    <property type="entry name" value="FH3_FHOD1-3-like"/>
</dbReference>
<feature type="compositionally biased region" description="Low complexity" evidence="2">
    <location>
        <begin position="1844"/>
        <end position="1866"/>
    </location>
</feature>
<sequence>MVNKSSQESLKSPPLAEPVDFIPVCDTDMSTISCDYKIFLPTDNKNIISSNSASEPSSCAEDRRQSSTTLEIDQCDSNYYTLGIPLSLSGSDIVVTSGDSAEVSAITLSDESDSSESEKEEDEAVYSESNDSEDVDDIIFVNFVSPSANIPLDLIPRHPTLTSASPKKPELDYTCFFDDQLIEEDENSSSYESGDDDDDSSEEEFVNVMKNTKLKVLPVIYEDDADHLQSNDVSDEEELERFEDALSFNLREPAGISPRFKDYLIVRSIHNGQPHRLSEKEEGSIHNGQPHRLSEKEEGFSFLNDELLKTELKSNGKHCFKVNPEMSKLLKILSLLGMSRDLSHHLPVTSLRSVIRIQCRQLGLIPGKNVTTTGGCILSKSALHPVFCVLEQLYDMGTGKNYTPSSSYTPSSRAYTPAASRPSYARTSSYDPPKYRSANVSDAIKKFGSSDTKYSTPAYGTDRYQSDKYPSLDRYSNRSGYMSDYGGGSPYGSWDRASTKSSNSRYGGGSREASPVSTRSSRYDYSSSASGPYSTYSSYKSGSDASPVPKTSARSYERQSSRNYETPGNGDAKTSPVGGGGGTGAGRVPGLPAGRQEASSKRGRRGVSVASSESDDSAPEAEKRDQTVRYLICRGTSPIPEGEPKEAKVKDRASISRTRRIRVPDQSPAGIDKHSGKKIITEKGTVDCAIQTNLDQPQSRRQRTSSNSSFAPAGGGTGSGNSNQPGETFYKYRDKVLGGPAPGHGYGKGSGPAAPSYSKPSSSAPLSRTSSRSTAKDEPRRGYGDEGVSTPPNERSWRQSVYGEPPSRGSTRREDDLENEEDDTDDRSSRHGRRRKEGPRTSTPSTLRDREAEIGSATEDKRSSRKSKTSRSSSREDMLDERPRRKRHSSKELLDEPEGGENAPLTPETLSLRDSIEKVHQWKQNLPPPEPLSPDARHTKRHPGVGAEVKKEVYEETPRDGRSRLSRQYSNRDESPPHSRDNSPSRRSRHRVSRHASNDSILDDEDEEEIDPRLPNKDFRKSELNKAEHFYEDPDSFERDVSPTDYKRKQRRSDGYDYSQKVKKSGSSSEAFSKEDSPSRHRHSGIPRQATEDHKRLNRDNSRENLDDRRRSRREQHDNEVSDSNGSQFGFNREESPNRRNSKHGKSSRPGSREDVLDERGQNSARQRPSQLGVSGDAGRVSQSVSQQSLPDIVPSPGNEWVDQKQKRQYKGQKSGMIGDVDDIDNVLNSRNRSTRGGQNIMDEPVPHTSHYPLKPAPASPLSPGQDGDRRARPNSYAFEKDKKHGGNNIKQSKSHGDKLIDLDDDVMEAQRAGNLSAPPNSGQTNSKQPRGPKQVSATAKQMWGILQAKKGLVTITDFLSLCEKPPPQRKLITVPVADENDFSGYKNAEDLLENMGVDIRMLEDCALQIYRYHSGGQADFGTYLDLESTLDEQADELEGFNDQRKNTLILRTQLTVRVHAIIEKLLNSTGRELRRALFSLKQIFQDDKDLVHEFVNNDGLDCLIKVGTEADQNYQNYILRALGQVMLYVDGMEGVIRHNATVQWLYSLLASKGRLVVKTALKLLLVFVEYTETNTNQLIKAVNTVDSRRGLHPWTNIMTILSEKDGADSELLVYAMTLVNKVISAIPDQDTFYDVTDALEELGMDIITQRHMNKQGADLDLLTQFQLYESALKHEDGDDSSEIAQVENLRRVPRQKSEGQPRKSKRHALDGGKKLSKAQSTSNIPQATGQESPAEAFRRRRQQQKEEFGAPAANAFDEPIDQKPKRPMANDRAMPEPAGISNTSPQSSRNMRRYRQRTLIQEQQELQQDKPIHHEVMSAEPLGTAPCRPRHSLPAIFPQLGYSSGSHSPTPSSPMSTSSSSSLSTNAGPESSIIYPPTDPLTTVGRDSSSRSWGESNYTRNKDVIEDLKNFNAQRRERALYNTMGSNQSNDTERNLNRTSLDNYSNRANTSWVANNQETDTNLVMEKDIYNNNNEESSSTRLSREANKMFRQKGGAVENRNSDSYLNRTQTPENYNPYQSNTNHSQFSRYPVELRLSRSDSSQNETPVTSEHHPPQLSVPANYTVHTGVDTWSFGDHLQMQEMTYPSRGSQVKEAPNQESKPHHPNFYNHQNRIYKQENFNRDDQSRIYKQDSTSSEDQKWTVLSNKFDDQGVDQKSFQGKGHPSPSYNESGYHSFAEAQLDSNSMEARNNAINEEHNDPTQSNNQRWQMYKQGHPGDVGSKVGPPKVENGFPPAGEGQVKGMLNKLKGVDLPVPKESPQRPAGDTSGLISAAKDGLNRQFVPKEAPAPEPEKKTESDLQWDRIQRRLKRQLMIKDMDFTDLKDEDDEDVFSPPKMFLDNSFGPPPPPGMPPLPPPPPMGGMPPPPPPPGCVPPPPGGFPPPPPPPGGRGPPPPPASNSPALPPPPGANLKKNKKTVRLHWRTLGVEPHPSLKGEIIWKQLVPIKIDTDKLEHLFETKTTEMKTKKQDATGKKEITVLDPKRSNAINIGLTVLPPPRAIKAAILKMDNSIMNKEGIEKILTMMIPTEEEKSKILEAQMANPDIPLGTAEQFLLTLSSIFELEARLKLWLFKLDYEQLEQEVAEPLMDLKKGIVDLQKNKTFRCILSGILAMGNFLNGASVHAFSVEFLQRVPEIKDTVHKHSLLHHLCTLIIEQFPDSTDLYSDIGPITRCSRVDWEEIARKLDKMEYDCKASWDHLRAILKHDGSSTDLKGKMSLFLADAAERIMILHIIYRRILNRYSKLLLFLGFAVHDAREMKINHFCKVISEFALEYRTTRDKVLQMLQKKANQRERKKTRGKMIVDTENFKGKDAANDDALNAILKNGYTSADERGLPGQKNRRKLDARSMGSTRGGMTTDSDMYDTGDDEILEACVRTATAPTSRPQRERKRSRSQRKSLRRTLKGGLDSEEMMVINSYADHV</sequence>
<feature type="region of interest" description="Disordered" evidence="2">
    <location>
        <begin position="2153"/>
        <end position="2173"/>
    </location>
</feature>
<feature type="compositionally biased region" description="Polar residues" evidence="2">
    <location>
        <begin position="1162"/>
        <end position="1173"/>
    </location>
</feature>
<feature type="compositionally biased region" description="Low complexity" evidence="2">
    <location>
        <begin position="696"/>
        <end position="709"/>
    </location>
</feature>
<feature type="compositionally biased region" description="Low complexity" evidence="2">
    <location>
        <begin position="751"/>
        <end position="773"/>
    </location>
</feature>
<evidence type="ECO:0000256" key="2">
    <source>
        <dbReference type="SAM" id="MobiDB-lite"/>
    </source>
</evidence>
<dbReference type="FunFam" id="1.25.10.10:FF:000056">
    <property type="entry name" value="FH1/FH2 domain-containing protein 3 isoform X1"/>
    <property type="match status" value="1"/>
</dbReference>
<evidence type="ECO:0000259" key="3">
    <source>
        <dbReference type="PROSITE" id="PS51232"/>
    </source>
</evidence>
<dbReference type="RefSeq" id="XP_055892644.1">
    <property type="nucleotide sequence ID" value="XM_056036669.1"/>
</dbReference>
<protein>
    <submittedName>
        <fullName evidence="6">Uncharacterized protein LOC106072235 isoform X1</fullName>
    </submittedName>
</protein>
<dbReference type="PROSITE" id="PS51232">
    <property type="entry name" value="GBD_FH3"/>
    <property type="match status" value="1"/>
</dbReference>
<feature type="compositionally biased region" description="Basic and acidic residues" evidence="2">
    <location>
        <begin position="1090"/>
        <end position="1120"/>
    </location>
</feature>
<dbReference type="Pfam" id="PF18382">
    <property type="entry name" value="Formin_GBD_N"/>
    <property type="match status" value="1"/>
</dbReference>
<dbReference type="GO" id="GO:0005856">
    <property type="term" value="C:cytoskeleton"/>
    <property type="evidence" value="ECO:0007669"/>
    <property type="project" value="TreeGrafter"/>
</dbReference>
<feature type="region of interest" description="Disordered" evidence="2">
    <location>
        <begin position="1993"/>
        <end position="2062"/>
    </location>
</feature>
<feature type="compositionally biased region" description="Basic residues" evidence="2">
    <location>
        <begin position="2886"/>
        <end position="2902"/>
    </location>
</feature>
<feature type="compositionally biased region" description="Acidic residues" evidence="2">
    <location>
        <begin position="1001"/>
        <end position="1010"/>
    </location>
</feature>
<feature type="compositionally biased region" description="Acidic residues" evidence="2">
    <location>
        <begin position="816"/>
        <end position="825"/>
    </location>
</feature>
<dbReference type="SUPFAM" id="SSF101447">
    <property type="entry name" value="Formin homology 2 domain (FH2 domain)"/>
    <property type="match status" value="1"/>
</dbReference>
<feature type="domain" description="GBD/FH3" evidence="3">
    <location>
        <begin position="1400"/>
        <end position="1755"/>
    </location>
</feature>
<dbReference type="Gene3D" id="1.20.58.2220">
    <property type="entry name" value="Formin, FH2 domain"/>
    <property type="match status" value="1"/>
</dbReference>
<feature type="compositionally biased region" description="Low complexity" evidence="2">
    <location>
        <begin position="517"/>
        <end position="539"/>
    </location>
</feature>
<feature type="compositionally biased region" description="Basic and acidic residues" evidence="2">
    <location>
        <begin position="1151"/>
        <end position="1161"/>
    </location>
</feature>
<dbReference type="InterPro" id="IPR011989">
    <property type="entry name" value="ARM-like"/>
</dbReference>
<proteinExistence type="predicted"/>
<feature type="compositionally biased region" description="Pro residues" evidence="2">
    <location>
        <begin position="2344"/>
        <end position="2408"/>
    </location>
</feature>
<reference evidence="6" key="1">
    <citation type="submission" date="2025-08" db="UniProtKB">
        <authorList>
            <consortium name="RefSeq"/>
        </authorList>
    </citation>
    <scope>IDENTIFICATION</scope>
</reference>
<dbReference type="InterPro" id="IPR041387">
    <property type="entry name" value="FHOD1_GBD_N"/>
</dbReference>
<feature type="compositionally biased region" description="Basic and acidic residues" evidence="2">
    <location>
        <begin position="948"/>
        <end position="963"/>
    </location>
</feature>
<dbReference type="PANTHER" id="PTHR45920">
    <property type="entry name" value="FORMIN HOMOLOGY 2 DOMAIN CONTAINING, ISOFORM I"/>
    <property type="match status" value="1"/>
</dbReference>
<dbReference type="InterPro" id="IPR016024">
    <property type="entry name" value="ARM-type_fold"/>
</dbReference>
<evidence type="ECO:0000256" key="1">
    <source>
        <dbReference type="ARBA" id="ARBA00023203"/>
    </source>
</evidence>
<feature type="compositionally biased region" description="Polar residues" evidence="2">
    <location>
        <begin position="2040"/>
        <end position="2050"/>
    </location>
</feature>
<feature type="region of interest" description="Disordered" evidence="2">
    <location>
        <begin position="489"/>
        <end position="1298"/>
    </location>
</feature>
<feature type="compositionally biased region" description="Basic and acidic residues" evidence="2">
    <location>
        <begin position="1696"/>
        <end position="1714"/>
    </location>
</feature>
<feature type="compositionally biased region" description="Basic and acidic residues" evidence="2">
    <location>
        <begin position="774"/>
        <end position="784"/>
    </location>
</feature>
<feature type="compositionally biased region" description="Basic and acidic residues" evidence="2">
    <location>
        <begin position="642"/>
        <end position="654"/>
    </location>
</feature>
<dbReference type="GO" id="GO:0005737">
    <property type="term" value="C:cytoplasm"/>
    <property type="evidence" value="ECO:0007669"/>
    <property type="project" value="TreeGrafter"/>
</dbReference>
<feature type="region of interest" description="Disordered" evidence="2">
    <location>
        <begin position="2251"/>
        <end position="2303"/>
    </location>
</feature>
<feature type="compositionally biased region" description="Polar residues" evidence="2">
    <location>
        <begin position="1181"/>
        <end position="1190"/>
    </location>
</feature>